<keyword evidence="3" id="KW-1185">Reference proteome</keyword>
<gene>
    <name evidence="2" type="ORF">NEF87_002414</name>
</gene>
<sequence length="273" mass="30686">MPKHQSKYGHFSNGLEYVALGTGEKKVLFFLGGPGNEIPHGIMLQFYSKPFTPLIENYTLYLISRKSDLPSGYTTIQMAADYAEMIKNDLGGKVHGVIGFSYGGMILQHFCALYPNLADKFILLSASHKTSEIGLQLDCKYARLLSKGKFGSAFALIATAVYPKGLKRTVIKPLIWLLGTFSKKPSNKTYSQDVLIEYQAEENHNADENLRKIRVPVVIVCGDQDYYMPLEGFEEMYDLIPEAKLKIFHGKGHDVFEDPQAINYILKELQNIS</sequence>
<evidence type="ECO:0000313" key="2">
    <source>
        <dbReference type="EMBL" id="UYP46129.1"/>
    </source>
</evidence>
<evidence type="ECO:0000313" key="3">
    <source>
        <dbReference type="Proteomes" id="UP001208689"/>
    </source>
</evidence>
<dbReference type="InterPro" id="IPR029058">
    <property type="entry name" value="AB_hydrolase_fold"/>
</dbReference>
<dbReference type="EMBL" id="CP104013">
    <property type="protein sequence ID" value="UYP46129.1"/>
    <property type="molecule type" value="Genomic_DNA"/>
</dbReference>
<protein>
    <recommendedName>
        <fullName evidence="1">AB hydrolase-1 domain-containing protein</fullName>
    </recommendedName>
</protein>
<dbReference type="PANTHER" id="PTHR43798">
    <property type="entry name" value="MONOACYLGLYCEROL LIPASE"/>
    <property type="match status" value="1"/>
</dbReference>
<name>A0ABY6HUA7_9ARCH</name>
<dbReference type="InterPro" id="IPR050266">
    <property type="entry name" value="AB_hydrolase_sf"/>
</dbReference>
<dbReference type="PANTHER" id="PTHR43798:SF33">
    <property type="entry name" value="HYDROLASE, PUTATIVE (AFU_ORTHOLOGUE AFUA_2G14860)-RELATED"/>
    <property type="match status" value="1"/>
</dbReference>
<proteinExistence type="predicted"/>
<dbReference type="SUPFAM" id="SSF53474">
    <property type="entry name" value="alpha/beta-Hydrolases"/>
    <property type="match status" value="1"/>
</dbReference>
<dbReference type="Pfam" id="PF00561">
    <property type="entry name" value="Abhydrolase_1"/>
    <property type="match status" value="1"/>
</dbReference>
<reference evidence="2" key="1">
    <citation type="submission" date="2022-09" db="EMBL/GenBank/DDBJ databases">
        <title>Actin cytoskeleton and complex cell architecture in an #Asgard archaeon.</title>
        <authorList>
            <person name="Ponce Toledo R.I."/>
            <person name="Schleper C."/>
            <person name="Rodrigues Oliveira T."/>
            <person name="Wollweber F."/>
            <person name="Xu J."/>
            <person name="Rittmann S."/>
            <person name="Klingl A."/>
            <person name="Pilhofer M."/>
        </authorList>
    </citation>
    <scope>NUCLEOTIDE SEQUENCE</scope>
    <source>
        <strain evidence="2">B-35</strain>
    </source>
</reference>
<feature type="domain" description="AB hydrolase-1" evidence="1">
    <location>
        <begin position="71"/>
        <end position="258"/>
    </location>
</feature>
<dbReference type="Proteomes" id="UP001208689">
    <property type="component" value="Chromosome"/>
</dbReference>
<dbReference type="Gene3D" id="3.40.50.1820">
    <property type="entry name" value="alpha/beta hydrolase"/>
    <property type="match status" value="1"/>
</dbReference>
<dbReference type="InterPro" id="IPR000073">
    <property type="entry name" value="AB_hydrolase_1"/>
</dbReference>
<evidence type="ECO:0000259" key="1">
    <source>
        <dbReference type="Pfam" id="PF00561"/>
    </source>
</evidence>
<accession>A0ABY6HUA7</accession>
<organism evidence="2 3">
    <name type="scientific">Candidatus Lokiarchaeum ossiferum</name>
    <dbReference type="NCBI Taxonomy" id="2951803"/>
    <lineage>
        <taxon>Archaea</taxon>
        <taxon>Promethearchaeati</taxon>
        <taxon>Promethearchaeota</taxon>
        <taxon>Promethearchaeia</taxon>
        <taxon>Promethearchaeales</taxon>
        <taxon>Promethearchaeaceae</taxon>
        <taxon>Candidatus Lokiarchaeum</taxon>
    </lineage>
</organism>